<gene>
    <name evidence="2" type="ORF">LCGC14_0677540</name>
</gene>
<organism evidence="2">
    <name type="scientific">marine sediment metagenome</name>
    <dbReference type="NCBI Taxonomy" id="412755"/>
    <lineage>
        <taxon>unclassified sequences</taxon>
        <taxon>metagenomes</taxon>
        <taxon>ecological metagenomes</taxon>
    </lineage>
</organism>
<sequence>MNNHIFIYIFLVISCLVGCLVSFVLGTELGLSVSIDDYERSIIPALSLLGSWLGAFATSAAVVVSLWLAFKQLSQDKEILDSHLNMVLIPGIQDSPCIGLQIVSKGNRPANIRSISWFGEGAKHAMWVKNFHRHSDTLPKTLSYGEQLNLIFTPNFEVELANYVHNEINGKFENLYLSLSTSTETKKINISKSMQDIIRSSQKTEII</sequence>
<feature type="transmembrane region" description="Helical" evidence="1">
    <location>
        <begin position="45"/>
        <end position="70"/>
    </location>
</feature>
<keyword evidence="1" id="KW-0812">Transmembrane</keyword>
<name>A0A0F9QP45_9ZZZZ</name>
<dbReference type="EMBL" id="LAZR01001355">
    <property type="protein sequence ID" value="KKN45965.1"/>
    <property type="molecule type" value="Genomic_DNA"/>
</dbReference>
<evidence type="ECO:0000256" key="1">
    <source>
        <dbReference type="SAM" id="Phobius"/>
    </source>
</evidence>
<keyword evidence="1" id="KW-0472">Membrane</keyword>
<feature type="transmembrane region" description="Helical" evidence="1">
    <location>
        <begin position="5"/>
        <end position="25"/>
    </location>
</feature>
<proteinExistence type="predicted"/>
<comment type="caution">
    <text evidence="2">The sequence shown here is derived from an EMBL/GenBank/DDBJ whole genome shotgun (WGS) entry which is preliminary data.</text>
</comment>
<protein>
    <submittedName>
        <fullName evidence="2">Uncharacterized protein</fullName>
    </submittedName>
</protein>
<evidence type="ECO:0000313" key="2">
    <source>
        <dbReference type="EMBL" id="KKN45965.1"/>
    </source>
</evidence>
<keyword evidence="1" id="KW-1133">Transmembrane helix</keyword>
<reference evidence="2" key="1">
    <citation type="journal article" date="2015" name="Nature">
        <title>Complex archaea that bridge the gap between prokaryotes and eukaryotes.</title>
        <authorList>
            <person name="Spang A."/>
            <person name="Saw J.H."/>
            <person name="Jorgensen S.L."/>
            <person name="Zaremba-Niedzwiedzka K."/>
            <person name="Martijn J."/>
            <person name="Lind A.E."/>
            <person name="van Eijk R."/>
            <person name="Schleper C."/>
            <person name="Guy L."/>
            <person name="Ettema T.J."/>
        </authorList>
    </citation>
    <scope>NUCLEOTIDE SEQUENCE</scope>
</reference>
<dbReference type="AlphaFoldDB" id="A0A0F9QP45"/>
<accession>A0A0F9QP45</accession>